<dbReference type="InterPro" id="IPR003033">
    <property type="entry name" value="SCP2_sterol-bd_dom"/>
</dbReference>
<dbReference type="EC" id="2.3.1.155" evidence="13"/>
<comment type="catalytic activity">
    <reaction evidence="28">
        <text>tetradecanoyl-CoA + acetyl-CoA = 3-oxohexadecanoyl-CoA + CoA</text>
        <dbReference type="Rhea" id="RHEA:18161"/>
        <dbReference type="ChEBI" id="CHEBI:57287"/>
        <dbReference type="ChEBI" id="CHEBI:57288"/>
        <dbReference type="ChEBI" id="CHEBI:57349"/>
        <dbReference type="ChEBI" id="CHEBI:57385"/>
        <dbReference type="EC" id="2.3.1.155"/>
    </reaction>
    <physiologicalReaction direction="right-to-left" evidence="28">
        <dbReference type="Rhea" id="RHEA:18163"/>
    </physiologicalReaction>
</comment>
<evidence type="ECO:0000256" key="2">
    <source>
        <dbReference type="ARBA" id="ARBA00004496"/>
    </source>
</evidence>
<feature type="compositionally biased region" description="Polar residues" evidence="37">
    <location>
        <begin position="554"/>
        <end position="565"/>
    </location>
</feature>
<evidence type="ECO:0000256" key="9">
    <source>
        <dbReference type="ARBA" id="ARBA00023098"/>
    </source>
</evidence>
<evidence type="ECO:0000256" key="18">
    <source>
        <dbReference type="ARBA" id="ARBA00029287"/>
    </source>
</evidence>
<comment type="catalytic activity">
    <reaction evidence="15">
        <text>propanoyl-CoA + tetradecanoyl-CoA = 3-oxo-2-methylhexadecanoyl-CoA + CoA</text>
        <dbReference type="Rhea" id="RHEA:46344"/>
        <dbReference type="ChEBI" id="CHEBI:57287"/>
        <dbReference type="ChEBI" id="CHEBI:57385"/>
        <dbReference type="ChEBI" id="CHEBI:57392"/>
        <dbReference type="ChEBI" id="CHEBI:86042"/>
    </reaction>
    <physiologicalReaction direction="right-to-left" evidence="15">
        <dbReference type="Rhea" id="RHEA:46346"/>
    </physiologicalReaction>
</comment>
<dbReference type="InterPro" id="IPR036527">
    <property type="entry name" value="SCP2_sterol-bd_dom_sf"/>
</dbReference>
<feature type="domain" description="SCP2" evidence="39">
    <location>
        <begin position="576"/>
        <end position="677"/>
    </location>
</feature>
<evidence type="ECO:0000256" key="35">
    <source>
        <dbReference type="ARBA" id="ARBA00049306"/>
    </source>
</evidence>
<feature type="domain" description="Thiolase N-terminal" evidence="38">
    <location>
        <begin position="5"/>
        <end position="232"/>
    </location>
</feature>
<dbReference type="EC" id="2.3.1.176" evidence="3"/>
<comment type="subcellular location">
    <subcellularLocation>
        <location evidence="2">Cytoplasm</location>
    </subcellularLocation>
    <subcellularLocation>
        <location evidence="1">Peroxisome</location>
    </subcellularLocation>
</comment>
<dbReference type="PROSITE" id="PS00737">
    <property type="entry name" value="THIOLASE_2"/>
    <property type="match status" value="1"/>
</dbReference>
<keyword evidence="7" id="KW-0808">Transferase</keyword>
<dbReference type="FunFam" id="3.40.47.10:FF:000016">
    <property type="entry name" value="Non-specific lipid-transfer protein"/>
    <property type="match status" value="1"/>
</dbReference>
<evidence type="ECO:0000256" key="21">
    <source>
        <dbReference type="ARBA" id="ARBA00031275"/>
    </source>
</evidence>
<name>A0A813QBL0_9BILA</name>
<dbReference type="PANTHER" id="PTHR42870">
    <property type="entry name" value="ACETYL-COA C-ACETYLTRANSFERASE"/>
    <property type="match status" value="1"/>
</dbReference>
<dbReference type="PANTHER" id="PTHR42870:SF1">
    <property type="entry name" value="NON-SPECIFIC LIPID-TRANSFER PROTEIN-LIKE 2"/>
    <property type="match status" value="1"/>
</dbReference>
<comment type="function">
    <text evidence="26">Mediates the transfer of all common phospholipids, cholesterol and gangliosides from the endoplasmic reticulum to the plasma membrane. May play a role in regulating steroidogenesis. Stimulates the microsomal conversion of 7-dehydrocholesterol to cholesterol. Also binds fatty acids and fatty acyl Coenzyme A (CoA) such as phytanoyl-CoA. Involved in the regulation phospholipid synthesis in endoplasmic reticulum enhancing the incorporation of exogenous fatty acid into glycerides. Seems to stimulate the rate-limiting step in phosphatidic acid formation mediated by GPAT3. Isoforms SCP2 and SCPx cooperate in peroxisomal oxidation of certain naturally occurring tetramethyl-branched fatty acyl-CoAs.</text>
</comment>
<keyword evidence="42" id="KW-1185">Reference proteome</keyword>
<evidence type="ECO:0000256" key="24">
    <source>
        <dbReference type="ARBA" id="ARBA00032316"/>
    </source>
</evidence>
<dbReference type="GO" id="GO:0008289">
    <property type="term" value="F:lipid binding"/>
    <property type="evidence" value="ECO:0007669"/>
    <property type="project" value="UniProtKB-KW"/>
</dbReference>
<comment type="catalytic activity">
    <reaction evidence="35">
        <text>3-oxohexadecanedioyl-CoA + CoA = tetradecanedioyl-CoA + acetyl-CoA</text>
        <dbReference type="Rhea" id="RHEA:40343"/>
        <dbReference type="ChEBI" id="CHEBI:57287"/>
        <dbReference type="ChEBI" id="CHEBI:57288"/>
        <dbReference type="ChEBI" id="CHEBI:77081"/>
        <dbReference type="ChEBI" id="CHEBI:77084"/>
    </reaction>
    <physiologicalReaction direction="left-to-right" evidence="35">
        <dbReference type="Rhea" id="RHEA:40344"/>
    </physiologicalReaction>
</comment>
<comment type="catalytic activity">
    <reaction evidence="31">
        <text>butanoyl-CoA + acetyl-CoA = 3-oxohexanoyl-CoA + CoA</text>
        <dbReference type="Rhea" id="RHEA:31111"/>
        <dbReference type="ChEBI" id="CHEBI:57287"/>
        <dbReference type="ChEBI" id="CHEBI:57288"/>
        <dbReference type="ChEBI" id="CHEBI:57371"/>
        <dbReference type="ChEBI" id="CHEBI:62418"/>
    </reaction>
    <physiologicalReaction direction="right-to-left" evidence="31">
        <dbReference type="Rhea" id="RHEA:31113"/>
    </physiologicalReaction>
</comment>
<dbReference type="GO" id="GO:0003988">
    <property type="term" value="F:acetyl-CoA C-acyltransferase activity"/>
    <property type="evidence" value="ECO:0007669"/>
    <property type="project" value="UniProtKB-EC"/>
</dbReference>
<evidence type="ECO:0000256" key="32">
    <source>
        <dbReference type="ARBA" id="ARBA00049178"/>
    </source>
</evidence>
<comment type="catalytic activity">
    <reaction evidence="36">
        <text>octanoyl-CoA + acetyl-CoA = 3-oxodecanoyl-CoA + CoA</text>
        <dbReference type="Rhea" id="RHEA:31087"/>
        <dbReference type="ChEBI" id="CHEBI:57287"/>
        <dbReference type="ChEBI" id="CHEBI:57288"/>
        <dbReference type="ChEBI" id="CHEBI:57386"/>
        <dbReference type="ChEBI" id="CHEBI:62548"/>
    </reaction>
    <physiologicalReaction direction="right-to-left" evidence="36">
        <dbReference type="Rhea" id="RHEA:31089"/>
    </physiologicalReaction>
</comment>
<organism evidence="41 42">
    <name type="scientific">Brachionus calyciflorus</name>
    <dbReference type="NCBI Taxonomy" id="104777"/>
    <lineage>
        <taxon>Eukaryota</taxon>
        <taxon>Metazoa</taxon>
        <taxon>Spiralia</taxon>
        <taxon>Gnathifera</taxon>
        <taxon>Rotifera</taxon>
        <taxon>Eurotatoria</taxon>
        <taxon>Monogononta</taxon>
        <taxon>Pseudotrocha</taxon>
        <taxon>Ploima</taxon>
        <taxon>Brachionidae</taxon>
        <taxon>Brachionus</taxon>
    </lineage>
</organism>
<evidence type="ECO:0000313" key="41">
    <source>
        <dbReference type="EMBL" id="CAF0764735.1"/>
    </source>
</evidence>
<keyword evidence="12" id="KW-0012">Acyltransferase</keyword>
<feature type="domain" description="SCP2" evidence="39">
    <location>
        <begin position="429"/>
        <end position="531"/>
    </location>
</feature>
<protein>
    <recommendedName>
        <fullName evidence="4">Sterol carrier protein 2</fullName>
        <ecNumber evidence="13">2.3.1.155</ecNumber>
        <ecNumber evidence="14">2.3.1.16</ecNumber>
        <ecNumber evidence="3">2.3.1.176</ecNumber>
    </recommendedName>
    <alternativeName>
        <fullName evidence="23">Acetyl-CoA C-myristoyltransferase</fullName>
    </alternativeName>
    <alternativeName>
        <fullName evidence="20">Non-specific lipid-transfer protein</fullName>
    </alternativeName>
    <alternativeName>
        <fullName evidence="24">Propanoyl-CoA C-acyltransferase</fullName>
    </alternativeName>
    <alternativeName>
        <fullName evidence="19">SCP-2/3-oxoacyl-CoA thiolase</fullName>
    </alternativeName>
    <alternativeName>
        <fullName evidence="21">SCP-2/thiolase</fullName>
    </alternativeName>
    <alternativeName>
        <fullName evidence="22">SCP-chi</fullName>
    </alternativeName>
    <alternativeName>
        <fullName evidence="25">Sterol carrier protein X</fullName>
    </alternativeName>
</protein>
<evidence type="ECO:0000256" key="20">
    <source>
        <dbReference type="ARBA" id="ARBA00030851"/>
    </source>
</evidence>
<dbReference type="Gene3D" id="3.30.1050.10">
    <property type="entry name" value="SCP2 sterol-binding domain"/>
    <property type="match status" value="2"/>
</dbReference>
<keyword evidence="10" id="KW-0446">Lipid-binding</keyword>
<comment type="catalytic activity">
    <reaction evidence="30">
        <text>decanoyl-CoA + acetyl-CoA = 3-oxododecanoyl-CoA + CoA</text>
        <dbReference type="Rhea" id="RHEA:31183"/>
        <dbReference type="ChEBI" id="CHEBI:57287"/>
        <dbReference type="ChEBI" id="CHEBI:57288"/>
        <dbReference type="ChEBI" id="CHEBI:61430"/>
        <dbReference type="ChEBI" id="CHEBI:62615"/>
    </reaction>
    <physiologicalReaction direction="right-to-left" evidence="30">
        <dbReference type="Rhea" id="RHEA:31185"/>
    </physiologicalReaction>
</comment>
<keyword evidence="11" id="KW-0576">Peroxisome</keyword>
<evidence type="ECO:0000259" key="40">
    <source>
        <dbReference type="Pfam" id="PF22691"/>
    </source>
</evidence>
<dbReference type="Pfam" id="PF02036">
    <property type="entry name" value="SCP2"/>
    <property type="match status" value="2"/>
</dbReference>
<evidence type="ECO:0000256" key="4">
    <source>
        <dbReference type="ARBA" id="ARBA00014545"/>
    </source>
</evidence>
<evidence type="ECO:0000313" key="42">
    <source>
        <dbReference type="Proteomes" id="UP000663879"/>
    </source>
</evidence>
<comment type="catalytic activity">
    <reaction evidence="18">
        <text>7-dehydrocholesterol(in) = 7-dehydrocholesterol(out)</text>
        <dbReference type="Rhea" id="RHEA:62960"/>
        <dbReference type="ChEBI" id="CHEBI:17759"/>
    </reaction>
</comment>
<dbReference type="InterPro" id="IPR020615">
    <property type="entry name" value="Thiolase_acyl_enz_int_AS"/>
</dbReference>
<dbReference type="EC" id="2.3.1.16" evidence="14"/>
<dbReference type="Pfam" id="PF00108">
    <property type="entry name" value="Thiolase_N"/>
    <property type="match status" value="1"/>
</dbReference>
<feature type="region of interest" description="Disordered" evidence="37">
    <location>
        <begin position="538"/>
        <end position="567"/>
    </location>
</feature>
<dbReference type="GO" id="GO:0050633">
    <property type="term" value="F:acetyl-CoA C-myristoyltransferase activity"/>
    <property type="evidence" value="ECO:0007669"/>
    <property type="project" value="UniProtKB-EC"/>
</dbReference>
<evidence type="ECO:0000256" key="3">
    <source>
        <dbReference type="ARBA" id="ARBA00012352"/>
    </source>
</evidence>
<comment type="function">
    <text evidence="27">Plays a crucial role in the peroxisomal oxidation of branched-chain fatty acids. Catalyzes the last step of the peroxisomal beta-oxidation of branched chain fatty acids and the side chain of the bile acid intermediates di- and trihydroxycoprostanic acids (DHCA and THCA). Also active with medium and long straight chain 3-oxoacyl-CoAs. Stimulates the microsomal conversion of 7-dehydrocholesterol to cholesterol and transfers phosphatidylcholine and 7-dehydrocholesterol between membrances, in vitro. Isoforms SCP2 and SCPx cooperate in peroxisomal oxidation of certain naturally occurring tetramethyl-branched fatty acyl-CoAs.</text>
</comment>
<dbReference type="AlphaFoldDB" id="A0A813QBL0"/>
<dbReference type="Pfam" id="PF22691">
    <property type="entry name" value="Thiolase_C_1"/>
    <property type="match status" value="1"/>
</dbReference>
<evidence type="ECO:0000256" key="31">
    <source>
        <dbReference type="ARBA" id="ARBA00048553"/>
    </source>
</evidence>
<comment type="catalytic activity">
    <reaction evidence="33">
        <text>hexadecanoyl-CoA + acetyl-CoA = 3-oxooctadecanoyl-CoA + CoA</text>
        <dbReference type="Rhea" id="RHEA:35279"/>
        <dbReference type="ChEBI" id="CHEBI:57287"/>
        <dbReference type="ChEBI" id="CHEBI:57288"/>
        <dbReference type="ChEBI" id="CHEBI:57379"/>
        <dbReference type="ChEBI" id="CHEBI:71407"/>
    </reaction>
    <physiologicalReaction direction="right-to-left" evidence="33">
        <dbReference type="Rhea" id="RHEA:35281"/>
    </physiologicalReaction>
</comment>
<dbReference type="GO" id="GO:0006869">
    <property type="term" value="P:lipid transport"/>
    <property type="evidence" value="ECO:0007669"/>
    <property type="project" value="UniProtKB-KW"/>
</dbReference>
<comment type="catalytic activity">
    <reaction evidence="34">
        <text>dodecanoyl-CoA + acetyl-CoA = 3-oxotetradecanoyl-CoA + CoA</text>
        <dbReference type="Rhea" id="RHEA:31091"/>
        <dbReference type="ChEBI" id="CHEBI:57287"/>
        <dbReference type="ChEBI" id="CHEBI:57288"/>
        <dbReference type="ChEBI" id="CHEBI:57375"/>
        <dbReference type="ChEBI" id="CHEBI:62543"/>
    </reaction>
    <physiologicalReaction direction="right-to-left" evidence="34">
        <dbReference type="Rhea" id="RHEA:31093"/>
    </physiologicalReaction>
</comment>
<evidence type="ECO:0000256" key="13">
    <source>
        <dbReference type="ARBA" id="ARBA00024058"/>
    </source>
</evidence>
<sequence length="687" mass="74304">MPSKVYVIGVGMTKFEKPGSRENFDYPDMAKESGQKALKDAGVSYNQIEQAFVGYVYGDSTSGQRAVYELGLTGIPVVNVNNNCSTGSTALLLAKNAIEGGLSHCVLALGFEKMQRGSLSSQYSDRCNPMEKHVEIMSNFYELTASPMTAQMFGNAGRDYLKKYNLNPNDDVFARIAHKNHKHSVNNPYAQFQKEYSLDEIKNSPVIYEPLTKLQCSPTSDGSAAVVLASEEFVKKHKLESQAVEILALEMATDLPSTFENSDCMKVVGFDMSQLAARKAFQKAGIKPQDVQVVELHDCFSCNELITYEALGLCEPGKAVELVKNNQNTYGGKYVVNPSGGLISKGHPLGATGLAQCTELTWQLRGKAEKRQVPNVKYALQHNIGLGGAAIVGIYTLGFPNNSNSTQVTTPNSTSLSTVTSSHKSGRFFDQIEAKLKEDGKTMVSKVNSIIGFNVSVSDGKTISYVIDLKNASGSVKINDGSIKPDCTITIGDDDLLSIIDGKLNMMSAFTQKKLKISGNMSVAMKLNQVFSSVTSKKTEAKPVAEPPKVEKPSTQSASGLSATTTKHKSGQFFDEVEAKLKQEGAGFVSKVNAVIEFKIGECPNNETFSYILNLKQAPGSVSLNNGSVKPDVTISINDKDLLDILGGKLNMMSAFTQKKLKLSGNMSLAMKLNPIFSAVLKSKSKL</sequence>
<dbReference type="EMBL" id="CAJNOC010000464">
    <property type="protein sequence ID" value="CAF0764735.1"/>
    <property type="molecule type" value="Genomic_DNA"/>
</dbReference>
<evidence type="ECO:0000256" key="27">
    <source>
        <dbReference type="ARBA" id="ARBA00045994"/>
    </source>
</evidence>
<keyword evidence="8" id="KW-0445">Lipid transport</keyword>
<evidence type="ECO:0000256" key="23">
    <source>
        <dbReference type="ARBA" id="ARBA00032093"/>
    </source>
</evidence>
<keyword evidence="6" id="KW-0963">Cytoplasm</keyword>
<gene>
    <name evidence="41" type="ORF">OXX778_LOCUS4625</name>
</gene>
<keyword evidence="5" id="KW-0813">Transport</keyword>
<evidence type="ECO:0000256" key="11">
    <source>
        <dbReference type="ARBA" id="ARBA00023140"/>
    </source>
</evidence>
<evidence type="ECO:0000256" key="12">
    <source>
        <dbReference type="ARBA" id="ARBA00023315"/>
    </source>
</evidence>
<evidence type="ECO:0000256" key="6">
    <source>
        <dbReference type="ARBA" id="ARBA00022490"/>
    </source>
</evidence>
<proteinExistence type="predicted"/>
<comment type="catalytic activity">
    <reaction evidence="17">
        <text>3-oxo-(9Z-octadecenoyl)-CoA + CoA = (7Z)-hexadecenoyl-CoA + acetyl-CoA</text>
        <dbReference type="Rhea" id="RHEA:47400"/>
        <dbReference type="ChEBI" id="CHEBI:57287"/>
        <dbReference type="ChEBI" id="CHEBI:57288"/>
        <dbReference type="ChEBI" id="CHEBI:87695"/>
        <dbReference type="ChEBI" id="CHEBI:87698"/>
    </reaction>
    <physiologicalReaction direction="left-to-right" evidence="17">
        <dbReference type="Rhea" id="RHEA:47401"/>
    </physiologicalReaction>
</comment>
<comment type="catalytic activity">
    <reaction evidence="16">
        <text>choloyl-CoA + propanoyl-CoA = 3alpha,7alpha,12alpha-trihydroxy-24-oxo-5beta-cholestan-26-oyl-CoA + CoA</text>
        <dbReference type="Rhea" id="RHEA:16865"/>
        <dbReference type="ChEBI" id="CHEBI:57287"/>
        <dbReference type="ChEBI" id="CHEBI:57373"/>
        <dbReference type="ChEBI" id="CHEBI:57392"/>
        <dbReference type="ChEBI" id="CHEBI:58507"/>
        <dbReference type="EC" id="2.3.1.176"/>
    </reaction>
    <physiologicalReaction direction="right-to-left" evidence="16">
        <dbReference type="Rhea" id="RHEA:16867"/>
    </physiologicalReaction>
</comment>
<comment type="caution">
    <text evidence="41">The sequence shown here is derived from an EMBL/GenBank/DDBJ whole genome shotgun (WGS) entry which is preliminary data.</text>
</comment>
<evidence type="ECO:0000256" key="5">
    <source>
        <dbReference type="ARBA" id="ARBA00022448"/>
    </source>
</evidence>
<evidence type="ECO:0000259" key="38">
    <source>
        <dbReference type="Pfam" id="PF00108"/>
    </source>
</evidence>
<comment type="catalytic activity">
    <reaction evidence="29">
        <text>hexanoyl-CoA + acetyl-CoA = 3-oxooctanoyl-CoA + CoA</text>
        <dbReference type="Rhea" id="RHEA:31203"/>
        <dbReference type="ChEBI" id="CHEBI:57287"/>
        <dbReference type="ChEBI" id="CHEBI:57288"/>
        <dbReference type="ChEBI" id="CHEBI:62619"/>
        <dbReference type="ChEBI" id="CHEBI:62620"/>
    </reaction>
    <physiologicalReaction direction="right-to-left" evidence="29">
        <dbReference type="Rhea" id="RHEA:31205"/>
    </physiologicalReaction>
</comment>
<dbReference type="InterPro" id="IPR055140">
    <property type="entry name" value="Thiolase_C_2"/>
</dbReference>
<evidence type="ECO:0000256" key="36">
    <source>
        <dbReference type="ARBA" id="ARBA00049542"/>
    </source>
</evidence>
<evidence type="ECO:0000256" key="17">
    <source>
        <dbReference type="ARBA" id="ARBA00024514"/>
    </source>
</evidence>
<evidence type="ECO:0000256" key="10">
    <source>
        <dbReference type="ARBA" id="ARBA00023121"/>
    </source>
</evidence>
<dbReference type="Proteomes" id="UP000663879">
    <property type="component" value="Unassembled WGS sequence"/>
</dbReference>
<evidence type="ECO:0000256" key="8">
    <source>
        <dbReference type="ARBA" id="ARBA00023055"/>
    </source>
</evidence>
<accession>A0A813QBL0</accession>
<evidence type="ECO:0000256" key="19">
    <source>
        <dbReference type="ARBA" id="ARBA00030531"/>
    </source>
</evidence>
<dbReference type="GO" id="GO:0005777">
    <property type="term" value="C:peroxisome"/>
    <property type="evidence" value="ECO:0007669"/>
    <property type="project" value="UniProtKB-SubCell"/>
</dbReference>
<dbReference type="PROSITE" id="PS00098">
    <property type="entry name" value="THIOLASE_1"/>
    <property type="match status" value="1"/>
</dbReference>
<evidence type="ECO:0000256" key="14">
    <source>
        <dbReference type="ARBA" id="ARBA00024073"/>
    </source>
</evidence>
<feature type="compositionally biased region" description="Basic and acidic residues" evidence="37">
    <location>
        <begin position="538"/>
        <end position="552"/>
    </location>
</feature>
<dbReference type="NCBIfam" id="NF006102">
    <property type="entry name" value="PRK08256.1"/>
    <property type="match status" value="1"/>
</dbReference>
<evidence type="ECO:0000256" key="26">
    <source>
        <dbReference type="ARBA" id="ARBA00045738"/>
    </source>
</evidence>
<evidence type="ECO:0000256" key="37">
    <source>
        <dbReference type="SAM" id="MobiDB-lite"/>
    </source>
</evidence>
<evidence type="ECO:0000256" key="33">
    <source>
        <dbReference type="ARBA" id="ARBA00049268"/>
    </source>
</evidence>
<dbReference type="SUPFAM" id="SSF53901">
    <property type="entry name" value="Thiolase-like"/>
    <property type="match status" value="2"/>
</dbReference>
<evidence type="ECO:0000256" key="1">
    <source>
        <dbReference type="ARBA" id="ARBA00004275"/>
    </source>
</evidence>
<evidence type="ECO:0000256" key="30">
    <source>
        <dbReference type="ARBA" id="ARBA00048004"/>
    </source>
</evidence>
<dbReference type="Gene3D" id="3.40.47.10">
    <property type="match status" value="1"/>
</dbReference>
<keyword evidence="9" id="KW-0443">Lipid metabolism</keyword>
<reference evidence="41" key="1">
    <citation type="submission" date="2021-02" db="EMBL/GenBank/DDBJ databases">
        <authorList>
            <person name="Nowell W R."/>
        </authorList>
    </citation>
    <scope>NUCLEOTIDE SEQUENCE</scope>
    <source>
        <strain evidence="41">Ploen Becks lab</strain>
    </source>
</reference>
<dbReference type="InterPro" id="IPR020616">
    <property type="entry name" value="Thiolase_N"/>
</dbReference>
<evidence type="ECO:0000256" key="28">
    <source>
        <dbReference type="ARBA" id="ARBA00047485"/>
    </source>
</evidence>
<dbReference type="InterPro" id="IPR020613">
    <property type="entry name" value="Thiolase_CS"/>
</dbReference>
<dbReference type="GO" id="GO:0006629">
    <property type="term" value="P:lipid metabolic process"/>
    <property type="evidence" value="ECO:0007669"/>
    <property type="project" value="UniProtKB-KW"/>
</dbReference>
<evidence type="ECO:0000256" key="7">
    <source>
        <dbReference type="ARBA" id="ARBA00022679"/>
    </source>
</evidence>
<dbReference type="SUPFAM" id="SSF55718">
    <property type="entry name" value="SCP-like"/>
    <property type="match status" value="2"/>
</dbReference>
<evidence type="ECO:0000256" key="34">
    <source>
        <dbReference type="ARBA" id="ARBA00049270"/>
    </source>
</evidence>
<evidence type="ECO:0000256" key="15">
    <source>
        <dbReference type="ARBA" id="ARBA00024471"/>
    </source>
</evidence>
<dbReference type="InterPro" id="IPR016039">
    <property type="entry name" value="Thiolase-like"/>
</dbReference>
<feature type="domain" description="Thiolase C-terminal" evidence="40">
    <location>
        <begin position="270"/>
        <end position="386"/>
    </location>
</feature>
<dbReference type="CDD" id="cd00829">
    <property type="entry name" value="SCP-x_thiolase"/>
    <property type="match status" value="1"/>
</dbReference>
<evidence type="ECO:0000256" key="25">
    <source>
        <dbReference type="ARBA" id="ARBA00033178"/>
    </source>
</evidence>
<evidence type="ECO:0000259" key="39">
    <source>
        <dbReference type="Pfam" id="PF02036"/>
    </source>
</evidence>
<evidence type="ECO:0000256" key="16">
    <source>
        <dbReference type="ARBA" id="ARBA00024509"/>
    </source>
</evidence>
<comment type="catalytic activity">
    <reaction evidence="32">
        <text>an acyl-CoA + acetyl-CoA = a 3-oxoacyl-CoA + CoA</text>
        <dbReference type="Rhea" id="RHEA:21564"/>
        <dbReference type="ChEBI" id="CHEBI:57287"/>
        <dbReference type="ChEBI" id="CHEBI:57288"/>
        <dbReference type="ChEBI" id="CHEBI:58342"/>
        <dbReference type="ChEBI" id="CHEBI:90726"/>
        <dbReference type="EC" id="2.3.1.16"/>
    </reaction>
    <physiologicalReaction direction="right-to-left" evidence="32">
        <dbReference type="Rhea" id="RHEA:21566"/>
    </physiologicalReaction>
</comment>
<dbReference type="OrthoDB" id="542135at2759"/>
<evidence type="ECO:0000256" key="29">
    <source>
        <dbReference type="ARBA" id="ARBA00048001"/>
    </source>
</evidence>
<evidence type="ECO:0000256" key="22">
    <source>
        <dbReference type="ARBA" id="ARBA00031346"/>
    </source>
</evidence>